<dbReference type="EMBL" id="FN597254">
    <property type="protein sequence ID" value="CBI14065.1"/>
    <property type="molecule type" value="Genomic_DNA"/>
</dbReference>
<gene>
    <name evidence="3" type="ordered locus">GALLO_1574</name>
</gene>
<name>A0AA36JZC6_STRG3</name>
<evidence type="ECO:0000313" key="4">
    <source>
        <dbReference type="Proteomes" id="UP000001517"/>
    </source>
</evidence>
<dbReference type="Proteomes" id="UP000001517">
    <property type="component" value="Chromosome"/>
</dbReference>
<dbReference type="Pfam" id="PF04740">
    <property type="entry name" value="LXG"/>
    <property type="match status" value="1"/>
</dbReference>
<dbReference type="InterPro" id="IPR006829">
    <property type="entry name" value="LXG_dom"/>
</dbReference>
<evidence type="ECO:0000313" key="3">
    <source>
        <dbReference type="EMBL" id="CBI14065.1"/>
    </source>
</evidence>
<sequence>MGLNMTLEQSQAQAESVASVSQAQIEGYQALQQAIQQFADDTESLTGKAYEAAKAYYRAVLLPLAQGGELYAEMLAKASAKLPENYQESVDTKSWSEEQLLEYIRQEEDLINQLDEINQSLSRLELPTTQKRQMQQGTVDLIRGHHANKRVYETILEDLRAYSTDSVRLFDELDDIALQLSTGLAQAETSWNATDKSFTIPSDLSWATYLSAYSATKDLELSREERAFVNTMMTEYGFDVETAKQLLTIKRGIDSQFSYFAGYTSQERDYLFLRLIGAVSYDGVKWDETAGYLSNYFYTETISNFFTGDAQKVPMSLLEIFQVLGLSEQEAKELTYNLRLQHEMAGGEYNDISTIKDDDKKNGTSKYDTFRTTYESIYGTSSNFDDFWDEHLKAYSNNGAGNADFTHQSITMATHLNPSGLQLSDFYGGREHVKDLAGWEGDTTYNANDEKPSIGEDDYKADLDAVNIVGRMAQGQSYERAMSGYYSDVTKDETVREKEFLKNEDWDKVKSTIYASIVPVDIRRKGEEAAKAYIAKNYKNVSQFLDRLEAVGE</sequence>
<protein>
    <recommendedName>
        <fullName evidence="2">LXG domain-containing protein</fullName>
    </recommendedName>
</protein>
<dbReference type="KEGG" id="sga:GALLO_1574"/>
<evidence type="ECO:0000259" key="2">
    <source>
        <dbReference type="PROSITE" id="PS51756"/>
    </source>
</evidence>
<accession>A0AA36JZC6</accession>
<feature type="domain" description="LXG" evidence="2">
    <location>
        <begin position="1"/>
        <end position="227"/>
    </location>
</feature>
<dbReference type="AlphaFoldDB" id="A0AA36JZC6"/>
<proteinExistence type="inferred from homology"/>
<reference evidence="3 4" key="1">
    <citation type="journal article" date="2010" name="J. Bacteriol.">
        <title>Genome sequence of Streptococcus gallolyticus: insights into its adaptation to the bovine rumen and its ability to cause endocarditis.</title>
        <authorList>
            <person name="Rusniok C."/>
            <person name="Couve E."/>
            <person name="Da Cunha V."/>
            <person name="El Gana R."/>
            <person name="Zidane N."/>
            <person name="Bouchier C."/>
            <person name="Poyart C."/>
            <person name="Leclercq R."/>
            <person name="Trieu-Cuot P."/>
            <person name="Glaser P."/>
        </authorList>
    </citation>
    <scope>NUCLEOTIDE SEQUENCE [LARGE SCALE GENOMIC DNA]</scope>
    <source>
        <strain evidence="3 4">UCN34</strain>
    </source>
</reference>
<dbReference type="PROSITE" id="PS51756">
    <property type="entry name" value="LXG"/>
    <property type="match status" value="1"/>
</dbReference>
<comment type="similarity">
    <text evidence="1">In the N-terminal section; belongs to the LXG family.</text>
</comment>
<evidence type="ECO:0000256" key="1">
    <source>
        <dbReference type="ARBA" id="ARBA00034117"/>
    </source>
</evidence>
<organism evidence="3 4">
    <name type="scientific">Streptococcus gallolyticus (strain UCN34)</name>
    <dbReference type="NCBI Taxonomy" id="637909"/>
    <lineage>
        <taxon>Bacteria</taxon>
        <taxon>Bacillati</taxon>
        <taxon>Bacillota</taxon>
        <taxon>Bacilli</taxon>
        <taxon>Lactobacillales</taxon>
        <taxon>Streptococcaceae</taxon>
        <taxon>Streptococcus</taxon>
    </lineage>
</organism>
<dbReference type="RefSeq" id="WP_012962250.1">
    <property type="nucleotide sequence ID" value="NC_013798.1"/>
</dbReference>